<evidence type="ECO:0000256" key="1">
    <source>
        <dbReference type="SAM" id="Phobius"/>
    </source>
</evidence>
<gene>
    <name evidence="2" type="ORF">FVE85_1442</name>
</gene>
<keyword evidence="1" id="KW-1133">Transmembrane helix</keyword>
<sequence length="172" mass="19524">MVAGAGAGRHRNASNFVWRRLCAPHATTRVAMVNWTNLILVTSWVMLASFALFTLYAWYRRKRMREEEVEVLFELYNEELVYNTKLNANARHAAGDRTIPMYAPDMKFYSSAQAHGQSALLRLQALQGMNMHTPGANGYCSTLTQRSKSVRFAEHVEMGKVTRKHATLKTAI</sequence>
<keyword evidence="1" id="KW-0812">Transmembrane</keyword>
<name>A0A5J4YXU6_PORPP</name>
<keyword evidence="3" id="KW-1185">Reference proteome</keyword>
<proteinExistence type="predicted"/>
<keyword evidence="1" id="KW-0472">Membrane</keyword>
<dbReference type="EMBL" id="VRMN01000003">
    <property type="protein sequence ID" value="KAA8495287.1"/>
    <property type="molecule type" value="Genomic_DNA"/>
</dbReference>
<dbReference type="AlphaFoldDB" id="A0A5J4YXU6"/>
<dbReference type="Proteomes" id="UP000324585">
    <property type="component" value="Unassembled WGS sequence"/>
</dbReference>
<organism evidence="2 3">
    <name type="scientific">Porphyridium purpureum</name>
    <name type="common">Red alga</name>
    <name type="synonym">Porphyridium cruentum</name>
    <dbReference type="NCBI Taxonomy" id="35688"/>
    <lineage>
        <taxon>Eukaryota</taxon>
        <taxon>Rhodophyta</taxon>
        <taxon>Bangiophyceae</taxon>
        <taxon>Porphyridiales</taxon>
        <taxon>Porphyridiaceae</taxon>
        <taxon>Porphyridium</taxon>
    </lineage>
</organism>
<evidence type="ECO:0000313" key="2">
    <source>
        <dbReference type="EMBL" id="KAA8495287.1"/>
    </source>
</evidence>
<reference evidence="3" key="1">
    <citation type="journal article" date="2019" name="Nat. Commun.">
        <title>Expansion of phycobilisome linker gene families in mesophilic red algae.</title>
        <authorList>
            <person name="Lee J."/>
            <person name="Kim D."/>
            <person name="Bhattacharya D."/>
            <person name="Yoon H.S."/>
        </authorList>
    </citation>
    <scope>NUCLEOTIDE SEQUENCE [LARGE SCALE GENOMIC DNA]</scope>
    <source>
        <strain evidence="3">CCMP 1328</strain>
    </source>
</reference>
<feature type="transmembrane region" description="Helical" evidence="1">
    <location>
        <begin position="38"/>
        <end position="59"/>
    </location>
</feature>
<protein>
    <submittedName>
        <fullName evidence="2">Uncharacterized protein</fullName>
    </submittedName>
</protein>
<comment type="caution">
    <text evidence="2">The sequence shown here is derived from an EMBL/GenBank/DDBJ whole genome shotgun (WGS) entry which is preliminary data.</text>
</comment>
<evidence type="ECO:0000313" key="3">
    <source>
        <dbReference type="Proteomes" id="UP000324585"/>
    </source>
</evidence>
<accession>A0A5J4YXU6</accession>